<dbReference type="SUPFAM" id="SSF48726">
    <property type="entry name" value="Immunoglobulin"/>
    <property type="match status" value="1"/>
</dbReference>
<dbReference type="PANTHER" id="PTHR24100:SF130">
    <property type="entry name" value="BUTYROPHILIN-LIKE PROTEIN 9"/>
    <property type="match status" value="1"/>
</dbReference>
<dbReference type="GO" id="GO:0005102">
    <property type="term" value="F:signaling receptor binding"/>
    <property type="evidence" value="ECO:0007669"/>
    <property type="project" value="TreeGrafter"/>
</dbReference>
<dbReference type="Pfam" id="PF07686">
    <property type="entry name" value="V-set"/>
    <property type="match status" value="1"/>
</dbReference>
<keyword evidence="3" id="KW-0393">Immunoglobulin domain</keyword>
<dbReference type="Proteomes" id="UP000261360">
    <property type="component" value="Unplaced"/>
</dbReference>
<dbReference type="Ensembl" id="ENSSLDT00000006487.1">
    <property type="protein sequence ID" value="ENSSLDP00000006272.1"/>
    <property type="gene ID" value="ENSSLDG00000004996.1"/>
</dbReference>
<proteinExistence type="predicted"/>
<keyword evidence="6" id="KW-1185">Reference proteome</keyword>
<name>A0A3B4WTQ7_SERLL</name>
<dbReference type="Gene3D" id="2.60.40.10">
    <property type="entry name" value="Immunoglobulins"/>
    <property type="match status" value="1"/>
</dbReference>
<comment type="subcellular location">
    <subcellularLocation>
        <location evidence="1">Membrane</location>
    </subcellularLocation>
</comment>
<dbReference type="InterPro" id="IPR013106">
    <property type="entry name" value="Ig_V-set"/>
</dbReference>
<dbReference type="InterPro" id="IPR013783">
    <property type="entry name" value="Ig-like_fold"/>
</dbReference>
<dbReference type="GO" id="GO:0009897">
    <property type="term" value="C:external side of plasma membrane"/>
    <property type="evidence" value="ECO:0007669"/>
    <property type="project" value="TreeGrafter"/>
</dbReference>
<dbReference type="PROSITE" id="PS50835">
    <property type="entry name" value="IG_LIKE"/>
    <property type="match status" value="1"/>
</dbReference>
<evidence type="ECO:0000259" key="4">
    <source>
        <dbReference type="PROSITE" id="PS50835"/>
    </source>
</evidence>
<dbReference type="GO" id="GO:0050852">
    <property type="term" value="P:T cell receptor signaling pathway"/>
    <property type="evidence" value="ECO:0007669"/>
    <property type="project" value="TreeGrafter"/>
</dbReference>
<evidence type="ECO:0000313" key="5">
    <source>
        <dbReference type="Ensembl" id="ENSSLDP00000006272.1"/>
    </source>
</evidence>
<protein>
    <recommendedName>
        <fullName evidence="4">Ig-like domain-containing protein</fullName>
    </recommendedName>
</protein>
<evidence type="ECO:0000313" key="6">
    <source>
        <dbReference type="Proteomes" id="UP000261360"/>
    </source>
</evidence>
<keyword evidence="2" id="KW-0472">Membrane</keyword>
<sequence>LHLFRVTYGSGTIASATFPATRNCSKENAELIHRSCDKCTRPVARYQDGAWSPEPDYKNRVDQGDTVTLNNTNINDSGLYELTCNETATELDVVPFHVVQAAEGQTVTLQCHHVTTNKTVECAWWEKDGKRVFGTNFSSCEIKPEAGFEGRVSLADEALKRGNFSVTVRQVRQEDGGVYRCYVQVDGKKERGIPAATRLTCLTESECLYFPSCPLPLSVSSSQRRDVRYTKPQQAFWRSYCVGPFALFCS</sequence>
<evidence type="ECO:0000256" key="1">
    <source>
        <dbReference type="ARBA" id="ARBA00004370"/>
    </source>
</evidence>
<dbReference type="InterPro" id="IPR007110">
    <property type="entry name" value="Ig-like_dom"/>
</dbReference>
<organism evidence="5 6">
    <name type="scientific">Seriola lalandi dorsalis</name>
    <dbReference type="NCBI Taxonomy" id="1841481"/>
    <lineage>
        <taxon>Eukaryota</taxon>
        <taxon>Metazoa</taxon>
        <taxon>Chordata</taxon>
        <taxon>Craniata</taxon>
        <taxon>Vertebrata</taxon>
        <taxon>Euteleostomi</taxon>
        <taxon>Actinopterygii</taxon>
        <taxon>Neopterygii</taxon>
        <taxon>Teleostei</taxon>
        <taxon>Neoteleostei</taxon>
        <taxon>Acanthomorphata</taxon>
        <taxon>Carangaria</taxon>
        <taxon>Carangiformes</taxon>
        <taxon>Carangidae</taxon>
        <taxon>Seriola</taxon>
    </lineage>
</organism>
<accession>A0A3B4WTQ7</accession>
<dbReference type="AlphaFoldDB" id="A0A3B4WTQ7"/>
<dbReference type="GeneTree" id="ENSGT00940000177359"/>
<reference evidence="5" key="1">
    <citation type="submission" date="2025-08" db="UniProtKB">
        <authorList>
            <consortium name="Ensembl"/>
        </authorList>
    </citation>
    <scope>IDENTIFICATION</scope>
</reference>
<evidence type="ECO:0000256" key="3">
    <source>
        <dbReference type="ARBA" id="ARBA00023319"/>
    </source>
</evidence>
<evidence type="ECO:0000256" key="2">
    <source>
        <dbReference type="ARBA" id="ARBA00023136"/>
    </source>
</evidence>
<feature type="domain" description="Ig-like" evidence="4">
    <location>
        <begin position="89"/>
        <end position="200"/>
    </location>
</feature>
<dbReference type="InterPro" id="IPR036179">
    <property type="entry name" value="Ig-like_dom_sf"/>
</dbReference>
<dbReference type="InterPro" id="IPR003599">
    <property type="entry name" value="Ig_sub"/>
</dbReference>
<dbReference type="PANTHER" id="PTHR24100">
    <property type="entry name" value="BUTYROPHILIN"/>
    <property type="match status" value="1"/>
</dbReference>
<dbReference type="GO" id="GO:0001817">
    <property type="term" value="P:regulation of cytokine production"/>
    <property type="evidence" value="ECO:0007669"/>
    <property type="project" value="TreeGrafter"/>
</dbReference>
<dbReference type="SMART" id="SM00409">
    <property type="entry name" value="IG"/>
    <property type="match status" value="1"/>
</dbReference>
<reference evidence="5" key="2">
    <citation type="submission" date="2025-09" db="UniProtKB">
        <authorList>
            <consortium name="Ensembl"/>
        </authorList>
    </citation>
    <scope>IDENTIFICATION</scope>
</reference>
<dbReference type="InterPro" id="IPR050504">
    <property type="entry name" value="IgSF_BTN/MOG"/>
</dbReference>